<evidence type="ECO:0000313" key="2">
    <source>
        <dbReference type="WBParaSite" id="RSKR_0000114650.1"/>
    </source>
</evidence>
<dbReference type="Proteomes" id="UP000095286">
    <property type="component" value="Unplaced"/>
</dbReference>
<protein>
    <submittedName>
        <fullName evidence="2">DUF659 domain-containing protein</fullName>
    </submittedName>
</protein>
<dbReference type="WBParaSite" id="RSKR_0000114650.1">
    <property type="protein sequence ID" value="RSKR_0000114650.1"/>
    <property type="gene ID" value="RSKR_0000114650"/>
</dbReference>
<organism evidence="1 2">
    <name type="scientific">Rhabditophanes sp. KR3021</name>
    <dbReference type="NCBI Taxonomy" id="114890"/>
    <lineage>
        <taxon>Eukaryota</taxon>
        <taxon>Metazoa</taxon>
        <taxon>Ecdysozoa</taxon>
        <taxon>Nematoda</taxon>
        <taxon>Chromadorea</taxon>
        <taxon>Rhabditida</taxon>
        <taxon>Tylenchina</taxon>
        <taxon>Panagrolaimomorpha</taxon>
        <taxon>Strongyloidoidea</taxon>
        <taxon>Alloionematidae</taxon>
        <taxon>Rhabditophanes</taxon>
    </lineage>
</organism>
<proteinExistence type="predicted"/>
<reference evidence="2" key="1">
    <citation type="submission" date="2016-11" db="UniProtKB">
        <authorList>
            <consortium name="WormBaseParasite"/>
        </authorList>
    </citation>
    <scope>IDENTIFICATION</scope>
    <source>
        <strain evidence="2">KR3021</strain>
    </source>
</reference>
<evidence type="ECO:0000313" key="1">
    <source>
        <dbReference type="Proteomes" id="UP000095286"/>
    </source>
</evidence>
<accession>A0AC35TJ34</accession>
<sequence length="101" mass="11599">MSTLRKEKSPVVRKCYYPAVITDMISPSYTWAFFNEASIDNVVKLVQNFKREPFSEMALLIFGLGMTCTVNDEMNKKIVDACGKTIFKLITRYSVRPGIYQ</sequence>
<name>A0AC35TJ34_9BILA</name>